<dbReference type="InterPro" id="IPR050101">
    <property type="entry name" value="CinA"/>
</dbReference>
<dbReference type="Gene3D" id="3.40.980.10">
    <property type="entry name" value="MoaB/Mog-like domain"/>
    <property type="match status" value="1"/>
</dbReference>
<feature type="domain" description="MoaB/Mog" evidence="2">
    <location>
        <begin position="23"/>
        <end position="189"/>
    </location>
</feature>
<dbReference type="PANTHER" id="PTHR13939">
    <property type="entry name" value="NICOTINAMIDE-NUCLEOTIDE AMIDOHYDROLASE PNCC"/>
    <property type="match status" value="1"/>
</dbReference>
<evidence type="ECO:0000259" key="2">
    <source>
        <dbReference type="SMART" id="SM00852"/>
    </source>
</evidence>
<name>A0A7V3ZXC2_UNCW3</name>
<comment type="similarity">
    <text evidence="1">Belongs to the CinA family.</text>
</comment>
<sequence length="426" mass="47041">MRNASQGMKEQASGSKILTMKAVIINVGSELLKGIVPNFNLQELSKMLLIKGIMVEKNTVLPDTEEFIVREIKDYLGKIDFLIVTGGLGPSHDDVTKEAIAKALNINLTFSKSLYHSLKEKFKKYNIPETESLKKYAIIPSDSEILDNPRGIAPGLKLSVQNTTILLLPGPPSEAKEILSGFLQKFVKKELYWKYIRTFGLKENEILEKCEEELKSIESGLYPDIRGVDILISSNSAEILELTSQSVIKKLGKNVYATELKNIEEIIGDKLRSRKSTVATAESCTGGLLGHLITNVPGSSDYYMGGVVTYSNEAKINILKVPETIIRKYGAVSRECAFYMATNIKGLFKTLFGISITGIAGPTGGTPQKPVGLVYLGISTNKETYVFQRIFGGTRTEIKLKSALESLYLLNLILDGHTFPENIFKI</sequence>
<dbReference type="SMART" id="SM00852">
    <property type="entry name" value="MoCF_biosynth"/>
    <property type="match status" value="1"/>
</dbReference>
<dbReference type="PANTHER" id="PTHR13939:SF0">
    <property type="entry name" value="NMN AMIDOHYDROLASE-LIKE PROTEIN YFAY"/>
    <property type="match status" value="1"/>
</dbReference>
<dbReference type="PIRSF" id="PIRSF006728">
    <property type="entry name" value="CinA"/>
    <property type="match status" value="1"/>
</dbReference>
<dbReference type="Gene3D" id="3.90.950.20">
    <property type="entry name" value="CinA-like"/>
    <property type="match status" value="1"/>
</dbReference>
<dbReference type="NCBIfam" id="TIGR00200">
    <property type="entry name" value="cinA_nterm"/>
    <property type="match status" value="1"/>
</dbReference>
<dbReference type="SUPFAM" id="SSF53218">
    <property type="entry name" value="Molybdenum cofactor biosynthesis proteins"/>
    <property type="match status" value="1"/>
</dbReference>
<dbReference type="SUPFAM" id="SSF142433">
    <property type="entry name" value="CinA-like"/>
    <property type="match status" value="1"/>
</dbReference>
<proteinExistence type="inferred from homology"/>
<dbReference type="CDD" id="cd00885">
    <property type="entry name" value="cinA"/>
    <property type="match status" value="1"/>
</dbReference>
<dbReference type="InterPro" id="IPR001453">
    <property type="entry name" value="MoaB/Mog_dom"/>
</dbReference>
<dbReference type="Pfam" id="PF00994">
    <property type="entry name" value="MoCF_biosynth"/>
    <property type="match status" value="1"/>
</dbReference>
<dbReference type="EMBL" id="DTDJ01000025">
    <property type="protein sequence ID" value="HGL17392.1"/>
    <property type="molecule type" value="Genomic_DNA"/>
</dbReference>
<dbReference type="AlphaFoldDB" id="A0A7V3ZXC2"/>
<dbReference type="InterPro" id="IPR036653">
    <property type="entry name" value="CinA-like_C"/>
</dbReference>
<reference evidence="3" key="1">
    <citation type="journal article" date="2020" name="mSystems">
        <title>Genome- and Community-Level Interaction Insights into Carbon Utilization and Element Cycling Functions of Hydrothermarchaeota in Hydrothermal Sediment.</title>
        <authorList>
            <person name="Zhou Z."/>
            <person name="Liu Y."/>
            <person name="Xu W."/>
            <person name="Pan J."/>
            <person name="Luo Z.H."/>
            <person name="Li M."/>
        </authorList>
    </citation>
    <scope>NUCLEOTIDE SEQUENCE [LARGE SCALE GENOMIC DNA]</scope>
    <source>
        <strain evidence="3">SpSt-69</strain>
    </source>
</reference>
<evidence type="ECO:0000256" key="1">
    <source>
        <dbReference type="HAMAP-Rule" id="MF_00226"/>
    </source>
</evidence>
<protein>
    <recommendedName>
        <fullName evidence="1">CinA-like protein</fullName>
    </recommendedName>
</protein>
<dbReference type="InterPro" id="IPR008135">
    <property type="entry name" value="Competence-induced_CinA"/>
</dbReference>
<comment type="caution">
    <text evidence="3">The sequence shown here is derived from an EMBL/GenBank/DDBJ whole genome shotgun (WGS) entry which is preliminary data.</text>
</comment>
<accession>A0A7V3ZXC2</accession>
<dbReference type="Pfam" id="PF02464">
    <property type="entry name" value="CinA"/>
    <property type="match status" value="1"/>
</dbReference>
<dbReference type="NCBIfam" id="TIGR00199">
    <property type="entry name" value="PncC_domain"/>
    <property type="match status" value="1"/>
</dbReference>
<dbReference type="HAMAP" id="MF_00226_B">
    <property type="entry name" value="CinA_B"/>
    <property type="match status" value="1"/>
</dbReference>
<dbReference type="InterPro" id="IPR008136">
    <property type="entry name" value="CinA_C"/>
</dbReference>
<dbReference type="InterPro" id="IPR036425">
    <property type="entry name" value="MoaB/Mog-like_dom_sf"/>
</dbReference>
<organism evidence="3">
    <name type="scientific">candidate division WOR-3 bacterium</name>
    <dbReference type="NCBI Taxonomy" id="2052148"/>
    <lineage>
        <taxon>Bacteria</taxon>
        <taxon>Bacteria division WOR-3</taxon>
    </lineage>
</organism>
<evidence type="ECO:0000313" key="3">
    <source>
        <dbReference type="EMBL" id="HGL17392.1"/>
    </source>
</evidence>
<gene>
    <name evidence="3" type="ORF">ENU66_03550</name>
</gene>